<dbReference type="Proteomes" id="UP000215902">
    <property type="component" value="Unassembled WGS sequence"/>
</dbReference>
<keyword evidence="3" id="KW-1185">Reference proteome</keyword>
<organism evidence="2 3">
    <name type="scientific">Macrostomum lignano</name>
    <dbReference type="NCBI Taxonomy" id="282301"/>
    <lineage>
        <taxon>Eukaryota</taxon>
        <taxon>Metazoa</taxon>
        <taxon>Spiralia</taxon>
        <taxon>Lophotrochozoa</taxon>
        <taxon>Platyhelminthes</taxon>
        <taxon>Rhabditophora</taxon>
        <taxon>Macrostomorpha</taxon>
        <taxon>Macrostomida</taxon>
        <taxon>Macrostomidae</taxon>
        <taxon>Macrostomum</taxon>
    </lineage>
</organism>
<dbReference type="EMBL" id="NIVC01001659">
    <property type="protein sequence ID" value="PAA65376.1"/>
    <property type="molecule type" value="Genomic_DNA"/>
</dbReference>
<keyword evidence="1" id="KW-0812">Transmembrane</keyword>
<sequence>MTQNSSSLNPLTDAEDSGGLAKDYGSNSRSYCGTAPGKIITVHSVLMLVAVGLAGGMLYLSRDTSQLVFSLVMCGIATVMLLLWLSMCCRSYRIYRAGCKSAAGAAAAPGAAGKGDCTGAVREV</sequence>
<protein>
    <submittedName>
        <fullName evidence="2">Uncharacterized protein</fullName>
    </submittedName>
</protein>
<gene>
    <name evidence="2" type="ORF">BOX15_Mlig001414g5</name>
</gene>
<feature type="transmembrane region" description="Helical" evidence="1">
    <location>
        <begin position="39"/>
        <end position="61"/>
    </location>
</feature>
<evidence type="ECO:0000313" key="3">
    <source>
        <dbReference type="Proteomes" id="UP000215902"/>
    </source>
</evidence>
<name>A0A267EV91_9PLAT</name>
<keyword evidence="1" id="KW-1133">Transmembrane helix</keyword>
<dbReference type="AlphaFoldDB" id="A0A267EV91"/>
<accession>A0A267EV91</accession>
<feature type="transmembrane region" description="Helical" evidence="1">
    <location>
        <begin position="67"/>
        <end position="86"/>
    </location>
</feature>
<proteinExistence type="predicted"/>
<evidence type="ECO:0000313" key="2">
    <source>
        <dbReference type="EMBL" id="PAA65376.1"/>
    </source>
</evidence>
<reference evidence="2 3" key="1">
    <citation type="submission" date="2017-06" db="EMBL/GenBank/DDBJ databases">
        <title>A platform for efficient transgenesis in Macrostomum lignano, a flatworm model organism for stem cell research.</title>
        <authorList>
            <person name="Berezikov E."/>
        </authorList>
    </citation>
    <scope>NUCLEOTIDE SEQUENCE [LARGE SCALE GENOMIC DNA]</scope>
    <source>
        <strain evidence="2">DV1</strain>
        <tissue evidence="2">Whole organism</tissue>
    </source>
</reference>
<keyword evidence="1" id="KW-0472">Membrane</keyword>
<comment type="caution">
    <text evidence="2">The sequence shown here is derived from an EMBL/GenBank/DDBJ whole genome shotgun (WGS) entry which is preliminary data.</text>
</comment>
<evidence type="ECO:0000256" key="1">
    <source>
        <dbReference type="SAM" id="Phobius"/>
    </source>
</evidence>